<feature type="region of interest" description="Disordered" evidence="4">
    <location>
        <begin position="199"/>
        <end position="219"/>
    </location>
</feature>
<feature type="region of interest" description="Disordered" evidence="4">
    <location>
        <begin position="119"/>
        <end position="166"/>
    </location>
</feature>
<feature type="compositionally biased region" description="Polar residues" evidence="4">
    <location>
        <begin position="199"/>
        <end position="218"/>
    </location>
</feature>
<dbReference type="GO" id="GO:0005886">
    <property type="term" value="C:plasma membrane"/>
    <property type="evidence" value="ECO:0007669"/>
    <property type="project" value="TreeGrafter"/>
</dbReference>
<feature type="region of interest" description="Disordered" evidence="4">
    <location>
        <begin position="1569"/>
        <end position="1588"/>
    </location>
</feature>
<reference evidence="7" key="1">
    <citation type="journal article" date="2017" name="Front. Plant Sci.">
        <title>Climate Clever Clovers: New Paradigm to Reduce the Environmental Footprint of Ruminants by Breeding Low Methanogenic Forages Utilizing Haplotype Variation.</title>
        <authorList>
            <person name="Kaur P."/>
            <person name="Appels R."/>
            <person name="Bayer P.E."/>
            <person name="Keeble-Gagnere G."/>
            <person name="Wang J."/>
            <person name="Hirakawa H."/>
            <person name="Shirasawa K."/>
            <person name="Vercoe P."/>
            <person name="Stefanova K."/>
            <person name="Durmic Z."/>
            <person name="Nichols P."/>
            <person name="Revell C."/>
            <person name="Isobe S.N."/>
            <person name="Edwards D."/>
            <person name="Erskine W."/>
        </authorList>
    </citation>
    <scope>NUCLEOTIDE SEQUENCE [LARGE SCALE GENOMIC DNA]</scope>
    <source>
        <strain evidence="7">cv. Daliak</strain>
    </source>
</reference>
<dbReference type="SUPFAM" id="SSF57997">
    <property type="entry name" value="Tropomyosin"/>
    <property type="match status" value="2"/>
</dbReference>
<feature type="region of interest" description="Disordered" evidence="4">
    <location>
        <begin position="1692"/>
        <end position="1724"/>
    </location>
</feature>
<keyword evidence="7" id="KW-1185">Reference proteome</keyword>
<protein>
    <recommendedName>
        <fullName evidence="5">NAB domain-containing protein</fullName>
    </recommendedName>
</protein>
<dbReference type="PANTHER" id="PTHR32258:SF20">
    <property type="entry name" value="KINASE INTERACTING (KIP1-LIKE) FAMILY PROTEIN"/>
    <property type="match status" value="1"/>
</dbReference>
<proteinExistence type="inferred from homology"/>
<evidence type="ECO:0000256" key="2">
    <source>
        <dbReference type="ARBA" id="ARBA00038006"/>
    </source>
</evidence>
<feature type="domain" description="NAB" evidence="5">
    <location>
        <begin position="13"/>
        <end position="93"/>
    </location>
</feature>
<name>A0A2Z6MU46_TRISU</name>
<dbReference type="GO" id="GO:0051015">
    <property type="term" value="F:actin filament binding"/>
    <property type="evidence" value="ECO:0007669"/>
    <property type="project" value="TreeGrafter"/>
</dbReference>
<dbReference type="OrthoDB" id="10255522at2759"/>
<feature type="compositionally biased region" description="Basic and acidic residues" evidence="4">
    <location>
        <begin position="1572"/>
        <end position="1588"/>
    </location>
</feature>
<organism evidence="6 7">
    <name type="scientific">Trifolium subterraneum</name>
    <name type="common">Subterranean clover</name>
    <dbReference type="NCBI Taxonomy" id="3900"/>
    <lineage>
        <taxon>Eukaryota</taxon>
        <taxon>Viridiplantae</taxon>
        <taxon>Streptophyta</taxon>
        <taxon>Embryophyta</taxon>
        <taxon>Tracheophyta</taxon>
        <taxon>Spermatophyta</taxon>
        <taxon>Magnoliopsida</taxon>
        <taxon>eudicotyledons</taxon>
        <taxon>Gunneridae</taxon>
        <taxon>Pentapetalae</taxon>
        <taxon>rosids</taxon>
        <taxon>fabids</taxon>
        <taxon>Fabales</taxon>
        <taxon>Fabaceae</taxon>
        <taxon>Papilionoideae</taxon>
        <taxon>50 kb inversion clade</taxon>
        <taxon>NPAAA clade</taxon>
        <taxon>Hologalegina</taxon>
        <taxon>IRL clade</taxon>
        <taxon>Trifolieae</taxon>
        <taxon>Trifolium</taxon>
    </lineage>
</organism>
<feature type="compositionally biased region" description="Basic and acidic residues" evidence="4">
    <location>
        <begin position="124"/>
        <end position="133"/>
    </location>
</feature>
<dbReference type="EMBL" id="DF973597">
    <property type="protein sequence ID" value="GAU35626.1"/>
    <property type="molecule type" value="Genomic_DNA"/>
</dbReference>
<evidence type="ECO:0000313" key="6">
    <source>
        <dbReference type="EMBL" id="GAU35626.1"/>
    </source>
</evidence>
<feature type="compositionally biased region" description="Basic and acidic residues" evidence="4">
    <location>
        <begin position="146"/>
        <end position="160"/>
    </location>
</feature>
<keyword evidence="1 3" id="KW-0175">Coiled coil</keyword>
<feature type="coiled-coil region" evidence="3">
    <location>
        <begin position="545"/>
        <end position="764"/>
    </location>
</feature>
<evidence type="ECO:0000256" key="1">
    <source>
        <dbReference type="ARBA" id="ARBA00023054"/>
    </source>
</evidence>
<evidence type="ECO:0000256" key="4">
    <source>
        <dbReference type="SAM" id="MobiDB-lite"/>
    </source>
</evidence>
<comment type="similarity">
    <text evidence="2">Belongs to the NET family.</text>
</comment>
<feature type="compositionally biased region" description="Polar residues" evidence="4">
    <location>
        <begin position="1693"/>
        <end position="1706"/>
    </location>
</feature>
<feature type="coiled-coil region" evidence="3">
    <location>
        <begin position="793"/>
        <end position="827"/>
    </location>
</feature>
<dbReference type="Pfam" id="PF07765">
    <property type="entry name" value="KIP1"/>
    <property type="match status" value="1"/>
</dbReference>
<feature type="coiled-coil region" evidence="3">
    <location>
        <begin position="1068"/>
        <end position="1130"/>
    </location>
</feature>
<dbReference type="PROSITE" id="PS51774">
    <property type="entry name" value="NAB"/>
    <property type="match status" value="1"/>
</dbReference>
<evidence type="ECO:0000313" key="7">
    <source>
        <dbReference type="Proteomes" id="UP000242715"/>
    </source>
</evidence>
<dbReference type="PANTHER" id="PTHR32258">
    <property type="entry name" value="PROTEIN NETWORKED 4A"/>
    <property type="match status" value="1"/>
</dbReference>
<accession>A0A2Z6MU46</accession>
<dbReference type="Gene3D" id="1.10.287.1490">
    <property type="match status" value="1"/>
</dbReference>
<evidence type="ECO:0000259" key="5">
    <source>
        <dbReference type="PROSITE" id="PS51774"/>
    </source>
</evidence>
<evidence type="ECO:0000256" key="3">
    <source>
        <dbReference type="SAM" id="Coils"/>
    </source>
</evidence>
<sequence length="1792" mass="206537">MANRSHTDSRRMYSWWWDSHISPKNSKWLQENLTDMDVKVKQMIKLIEEDADSFARRAEMYYKKRPELMKMVEEFYRAYRALAERYDHATGVIRHAHRTMSEAFPNQNPMMITDDFSAVPPMETEPRTPETHHPSRAFLDSDESEKDAHVIKRNGAHSEEPSSTLNKTGLRQLNDLFIPGEHAKFAEGHARRGLNFLETQESSEQNNGSHVSKGQVLSESERVKKAEAEILALKQALAKSEDEKEAGLLQYQQSVEKLSNLESEVSSAQENSQRLDERAGKAEAEVQDLKEAVIKLQVEREANLLQYQECLEKITELEKNISSAQKDAGEFNERATRAETEVESLKQDLARVEAEKEAALFEYKQCLETLSKLEERLKESEENARRINEQANIVENEINVLKLEVTKLNEEKEDVALRYQKCLEIISSLEHKLSCAEEEVRRLNSKIEEEAEKLHSSQEKCVLLETSNHALQSDLQSLVQKMGSQSEELDEKQKELGKLWSCMQEERLRFIEAEIAFQTLQHLHSQSQEELRSLASDFHSKVEILGNVESRKQALEDEVHRVNEENKILNELKISSSLSIKSLQDEILNLKETIVKLEQEVELRLNERNALQQEIYCLKEELNDMNKKHNAVMEEVRSADLDPQCFGTTVKNLQEENSKLKETCEADKDEKAALLVKLEIMEKLLEKNSVLENSISDLNAELNSVRGKVNVLEETCQSLLVEKSALAAEKATLFSQLQATTEKLEKLTENNNLLENSLFDVNAELDGLRGKSKILEDTCQLLEHEKSDIFSEKEALFSQLNTTHQKLKDLEKQHSELELMHLELKGERESSLKKVEELLVSLYSQREEHCRVVKLNEDELANKEFQIHTMQEDAKCRKEEYNEELDRAIHSHIEIFILQKFIQDLEKKNFSLLFECQSLLEASKTSDRIISKLETENIQKQDDVDSLSEKIKILRIGLLQVLKTLDINGKDFFEDMLDEDQTLLNHIHGKLKERQKSFDTIFNESHHMAVENSVLIIFIEQLKLKVENLVTEKGALHEESRIQSEQFKALQIEFQKVLENNQEFKFTISKGEERMEGMTSEIENLRKELSDFENSHRSLKEESCTILEEKNSLMGRFKDLGEEKGNLEEEICVLFHERLVQSNISVVYQNIIFEKLQELNQLGQELDKLYSENNNLEASLKTMAHKLENAEMENSHLKELFVKSNVELNLVESVNDQLTCQISNERERLSQKEKVLLETAKTFHALHTEKNELQRTADDLKVRYEDAKGKLEEQANQIFKLSSDKDHQNEELGCLYEANQKLESEMKFLYQELEETKLKEKKLSYEVHEGINEIEQWETQAAALYGELQISVVNETLFEGKTSELADTCMHLEHINNSKDTESEQLKELVSKLQGENGRLYDQLSAYVPAIGALNDCVTSLETKTLGHAKHHNYEKPEVKNLVNHHQYTENGQHTDEDQNVTAPDPLLEFQDLQRRINEISVAVKNLNGSFKPEDEMREIQEAKKNEQKMGKSRPDNPVSEIEVLPKDIMLDQISECSSYGVSRGGALESDDHMLELWETSDKTQKMAAEPVENHRQRGTAKETYNKHPSGDYLVERELSVDKLEISRRLSRPREEGNKSKLLERLDSDAQKLTNLQITVQDLMKKVESTEKSTKGKGSEYETVKGQVEAAQETVTKLFDVNRKLMKNVEEGTLSSSGTAESTSDEIGSVSRRRVSEQAQRGSEKIGQLQLEVQRLQFLLLKLNESKDKTRMDDRSPRVRLRDYLYGATRTNHQKKKKSPFCACVRPPTKGD</sequence>
<dbReference type="InterPro" id="IPR051861">
    <property type="entry name" value="NET_actin-binding_domain"/>
</dbReference>
<dbReference type="InterPro" id="IPR011684">
    <property type="entry name" value="NAB"/>
</dbReference>
<feature type="coiled-coil region" evidence="3">
    <location>
        <begin position="1159"/>
        <end position="1319"/>
    </location>
</feature>
<dbReference type="Proteomes" id="UP000242715">
    <property type="component" value="Unassembled WGS sequence"/>
</dbReference>
<gene>
    <name evidence="6" type="ORF">TSUD_30440</name>
</gene>